<keyword evidence="2" id="KW-1185">Reference proteome</keyword>
<proteinExistence type="predicted"/>
<evidence type="ECO:0000313" key="2">
    <source>
        <dbReference type="Proteomes" id="UP001054945"/>
    </source>
</evidence>
<reference evidence="1 2" key="1">
    <citation type="submission" date="2021-06" db="EMBL/GenBank/DDBJ databases">
        <title>Caerostris extrusa draft genome.</title>
        <authorList>
            <person name="Kono N."/>
            <person name="Arakawa K."/>
        </authorList>
    </citation>
    <scope>NUCLEOTIDE SEQUENCE [LARGE SCALE GENOMIC DNA]</scope>
</reference>
<gene>
    <name evidence="1" type="ORF">CEXT_696911</name>
</gene>
<comment type="caution">
    <text evidence="1">The sequence shown here is derived from an EMBL/GenBank/DDBJ whole genome shotgun (WGS) entry which is preliminary data.</text>
</comment>
<dbReference type="Proteomes" id="UP001054945">
    <property type="component" value="Unassembled WGS sequence"/>
</dbReference>
<organism evidence="1 2">
    <name type="scientific">Caerostris extrusa</name>
    <name type="common">Bark spider</name>
    <name type="synonym">Caerostris bankana</name>
    <dbReference type="NCBI Taxonomy" id="172846"/>
    <lineage>
        <taxon>Eukaryota</taxon>
        <taxon>Metazoa</taxon>
        <taxon>Ecdysozoa</taxon>
        <taxon>Arthropoda</taxon>
        <taxon>Chelicerata</taxon>
        <taxon>Arachnida</taxon>
        <taxon>Araneae</taxon>
        <taxon>Araneomorphae</taxon>
        <taxon>Entelegynae</taxon>
        <taxon>Araneoidea</taxon>
        <taxon>Araneidae</taxon>
        <taxon>Caerostris</taxon>
    </lineage>
</organism>
<dbReference type="EMBL" id="BPLR01006926">
    <property type="protein sequence ID" value="GIY13357.1"/>
    <property type="molecule type" value="Genomic_DNA"/>
</dbReference>
<dbReference type="AlphaFoldDB" id="A0AAV4QVT7"/>
<accession>A0AAV4QVT7</accession>
<protein>
    <submittedName>
        <fullName evidence="1">Uncharacterized protein</fullName>
    </submittedName>
</protein>
<evidence type="ECO:0000313" key="1">
    <source>
        <dbReference type="EMBL" id="GIY13357.1"/>
    </source>
</evidence>
<name>A0AAV4QVT7_CAEEX</name>
<sequence>MVKGGEFFNTVGSHNIFLTRKSCIKSRKLKKSCQLINLGVLVSKSPFRVPHHVLGVNISLPSERELFLNVRLNDILNENVFGGIFNTSCKNIAIFHTRTNLFLGWQHDNLG</sequence>